<evidence type="ECO:0008006" key="3">
    <source>
        <dbReference type="Google" id="ProtNLM"/>
    </source>
</evidence>
<sequence length="250" mass="28431">MDVNMDGMKPFPQSCSQKDFWPILGSFANQDEPFMIAVFYGDGKPNDLNAFLEDYVAEVAALQESGFEINGTVYPFRVRNYILDAPARAFIKCCVGHGGTFACEKCCVTGCRYAAREIFIDMDADLRSDESYNTRKNPQHHTGVSPLETIGTGMVSQFRLDSMHLKDQGAFKRWLKFLLVVQGNFTWSDATLRAVSNALVELAPHTPREFNRKPRQLKRSDNRFKAQELRRIALNDGIKIFKNHLTLVLY</sequence>
<reference evidence="1" key="1">
    <citation type="submission" date="2024-04" db="EMBL/GenBank/DDBJ databases">
        <authorList>
            <consortium name="Molecular Ecology Group"/>
        </authorList>
    </citation>
    <scope>NUCLEOTIDE SEQUENCE</scope>
</reference>
<name>A0AAV2NUJ8_9HYME</name>
<gene>
    <name evidence="1" type="ORF">LPLAT_LOCUS9684</name>
</gene>
<dbReference type="PANTHER" id="PTHR33053:SF9">
    <property type="entry name" value="AGAP000105-PA"/>
    <property type="match status" value="1"/>
</dbReference>
<keyword evidence="2" id="KW-1185">Reference proteome</keyword>
<evidence type="ECO:0000313" key="1">
    <source>
        <dbReference type="EMBL" id="CAL1683948.1"/>
    </source>
</evidence>
<proteinExistence type="predicted"/>
<dbReference type="PANTHER" id="PTHR33053">
    <property type="entry name" value="PROTEIN, PUTATIVE-RELATED"/>
    <property type="match status" value="1"/>
</dbReference>
<dbReference type="EMBL" id="OZ034828">
    <property type="protein sequence ID" value="CAL1683948.1"/>
    <property type="molecule type" value="Genomic_DNA"/>
</dbReference>
<dbReference type="Proteomes" id="UP001497644">
    <property type="component" value="Chromosome 5"/>
</dbReference>
<evidence type="ECO:0000313" key="2">
    <source>
        <dbReference type="Proteomes" id="UP001497644"/>
    </source>
</evidence>
<organism evidence="1 2">
    <name type="scientific">Lasius platythorax</name>
    <dbReference type="NCBI Taxonomy" id="488582"/>
    <lineage>
        <taxon>Eukaryota</taxon>
        <taxon>Metazoa</taxon>
        <taxon>Ecdysozoa</taxon>
        <taxon>Arthropoda</taxon>
        <taxon>Hexapoda</taxon>
        <taxon>Insecta</taxon>
        <taxon>Pterygota</taxon>
        <taxon>Neoptera</taxon>
        <taxon>Endopterygota</taxon>
        <taxon>Hymenoptera</taxon>
        <taxon>Apocrita</taxon>
        <taxon>Aculeata</taxon>
        <taxon>Formicoidea</taxon>
        <taxon>Formicidae</taxon>
        <taxon>Formicinae</taxon>
        <taxon>Lasius</taxon>
        <taxon>Lasius</taxon>
    </lineage>
</organism>
<accession>A0AAV2NUJ8</accession>
<dbReference type="AlphaFoldDB" id="A0AAV2NUJ8"/>
<protein>
    <recommendedName>
        <fullName evidence="3">Transposase</fullName>
    </recommendedName>
</protein>